<dbReference type="Gene3D" id="2.40.30.10">
    <property type="entry name" value="Translation factors"/>
    <property type="match status" value="1"/>
</dbReference>
<evidence type="ECO:0000313" key="3">
    <source>
        <dbReference type="Proteomes" id="UP001582793"/>
    </source>
</evidence>
<dbReference type="InterPro" id="IPR013113">
    <property type="entry name" value="SIP_FAD-bd"/>
</dbReference>
<protein>
    <submittedName>
        <fullName evidence="2">Siderophore-interacting protein</fullName>
    </submittedName>
</protein>
<comment type="caution">
    <text evidence="2">The sequence shown here is derived from an EMBL/GenBank/DDBJ whole genome shotgun (WGS) entry which is preliminary data.</text>
</comment>
<proteinExistence type="predicted"/>
<dbReference type="Proteomes" id="UP001582793">
    <property type="component" value="Unassembled WGS sequence"/>
</dbReference>
<evidence type="ECO:0000259" key="1">
    <source>
        <dbReference type="Pfam" id="PF08021"/>
    </source>
</evidence>
<name>A0ABV5CYI9_9ACTN</name>
<accession>A0ABV5CYI9</accession>
<feature type="domain" description="Siderophore-interacting FAD-binding" evidence="1">
    <location>
        <begin position="8"/>
        <end position="69"/>
    </location>
</feature>
<gene>
    <name evidence="2" type="ORF">AAFH96_28835</name>
</gene>
<evidence type="ECO:0000313" key="2">
    <source>
        <dbReference type="EMBL" id="MFB6397079.1"/>
    </source>
</evidence>
<keyword evidence="3" id="KW-1185">Reference proteome</keyword>
<dbReference type="Pfam" id="PF08021">
    <property type="entry name" value="FAD_binding_9"/>
    <property type="match status" value="1"/>
</dbReference>
<dbReference type="EMBL" id="JBCGDC010000122">
    <property type="protein sequence ID" value="MFB6397079.1"/>
    <property type="molecule type" value="Genomic_DNA"/>
</dbReference>
<reference evidence="2 3" key="1">
    <citation type="submission" date="2024-04" db="EMBL/GenBank/DDBJ databases">
        <title>Polymorphospora sp. isolated from Baiyangdian Lake in Xiong'an New Area.</title>
        <authorList>
            <person name="Zhang X."/>
            <person name="Liu J."/>
        </authorList>
    </citation>
    <scope>NUCLEOTIDE SEQUENCE [LARGE SCALE GENOMIC DNA]</scope>
    <source>
        <strain evidence="2 3">2-325</strain>
    </source>
</reference>
<dbReference type="RefSeq" id="WP_375736289.1">
    <property type="nucleotide sequence ID" value="NZ_JBCGDC010000122.1"/>
</dbReference>
<sequence>MVEPFPTLWLRLWIPNRNGTLVQRGYTFAGIDRSDATLTLDFVLHDVSGPAGVYARAAGEKNLVKALRPVFAERLGLDRRQRFTQFYWIRGRATG</sequence>
<organism evidence="2 3">
    <name type="scientific">Polymorphospora lycopeni</name>
    <dbReference type="NCBI Taxonomy" id="3140240"/>
    <lineage>
        <taxon>Bacteria</taxon>
        <taxon>Bacillati</taxon>
        <taxon>Actinomycetota</taxon>
        <taxon>Actinomycetes</taxon>
        <taxon>Micromonosporales</taxon>
        <taxon>Micromonosporaceae</taxon>
        <taxon>Polymorphospora</taxon>
    </lineage>
</organism>